<dbReference type="KEGG" id="hbq:QI031_28820"/>
<evidence type="ECO:0000313" key="2">
    <source>
        <dbReference type="EMBL" id="WGV25677.1"/>
    </source>
</evidence>
<sequence length="63" mass="6836">MAINVGWVSAIAQKPASDQGDRTKKPASDQGRSHKKKPASHQGDRTKKPAADQGRSLQHWSVC</sequence>
<protein>
    <submittedName>
        <fullName evidence="2">Uncharacterized protein</fullName>
    </submittedName>
</protein>
<dbReference type="AlphaFoldDB" id="A0AAJ6P9H1"/>
<accession>A0AAJ6P9H1</accession>
<reference evidence="2 3" key="1">
    <citation type="journal article" date="2023" name="Limnol Oceanogr Lett">
        <title>Environmental adaptations by the intertidal Antarctic cyanobacterium Halotia branconii CENA392 as revealed using long-read genome sequencing.</title>
        <authorList>
            <person name="Dextro R.B."/>
            <person name="Delbaje E."/>
            <person name="Freitas P.N.N."/>
            <person name="Geraldes V."/>
            <person name="Pinto E."/>
            <person name="Long P.F."/>
            <person name="Fiore M.F."/>
        </authorList>
    </citation>
    <scope>NUCLEOTIDE SEQUENCE [LARGE SCALE GENOMIC DNA]</scope>
    <source>
        <strain evidence="2 3">CENA392</strain>
    </source>
</reference>
<dbReference type="RefSeq" id="WP_281482964.1">
    <property type="nucleotide sequence ID" value="NZ_CP124543.1"/>
</dbReference>
<dbReference type="Proteomes" id="UP001223520">
    <property type="component" value="Chromosome"/>
</dbReference>
<proteinExistence type="predicted"/>
<evidence type="ECO:0000256" key="1">
    <source>
        <dbReference type="SAM" id="MobiDB-lite"/>
    </source>
</evidence>
<organism evidence="2 3">
    <name type="scientific">Halotia branconii CENA392</name>
    <dbReference type="NCBI Taxonomy" id="1539056"/>
    <lineage>
        <taxon>Bacteria</taxon>
        <taxon>Bacillati</taxon>
        <taxon>Cyanobacteriota</taxon>
        <taxon>Cyanophyceae</taxon>
        <taxon>Nostocales</taxon>
        <taxon>Nodulariaceae</taxon>
        <taxon>Halotia</taxon>
    </lineage>
</organism>
<feature type="region of interest" description="Disordered" evidence="1">
    <location>
        <begin position="1"/>
        <end position="63"/>
    </location>
</feature>
<dbReference type="EMBL" id="CP124543">
    <property type="protein sequence ID" value="WGV25677.1"/>
    <property type="molecule type" value="Genomic_DNA"/>
</dbReference>
<gene>
    <name evidence="2" type="ORF">QI031_28820</name>
</gene>
<evidence type="ECO:0000313" key="3">
    <source>
        <dbReference type="Proteomes" id="UP001223520"/>
    </source>
</evidence>
<keyword evidence="3" id="KW-1185">Reference proteome</keyword>
<name>A0AAJ6P9H1_9CYAN</name>